<organism evidence="2">
    <name type="scientific">Candidatus Kentrum sp. DK</name>
    <dbReference type="NCBI Taxonomy" id="2126562"/>
    <lineage>
        <taxon>Bacteria</taxon>
        <taxon>Pseudomonadati</taxon>
        <taxon>Pseudomonadota</taxon>
        <taxon>Gammaproteobacteria</taxon>
        <taxon>Candidatus Kentrum</taxon>
    </lineage>
</organism>
<evidence type="ECO:0000259" key="1">
    <source>
        <dbReference type="Pfam" id="PF03625"/>
    </source>
</evidence>
<dbReference type="SUPFAM" id="SSF103247">
    <property type="entry name" value="TT1751-like"/>
    <property type="match status" value="1"/>
</dbReference>
<dbReference type="EMBL" id="CAADEY010000006">
    <property type="protein sequence ID" value="VFJ43808.1"/>
    <property type="molecule type" value="Genomic_DNA"/>
</dbReference>
<dbReference type="InterPro" id="IPR005180">
    <property type="entry name" value="DUF302"/>
</dbReference>
<accession>A0A450RXH4</accession>
<name>A0A450RXH4_9GAMM</name>
<dbReference type="AlphaFoldDB" id="A0A450RXH4"/>
<gene>
    <name evidence="2" type="ORF">BECKDK2373C_GA0170839_100664</name>
</gene>
<dbReference type="InterPro" id="IPR035923">
    <property type="entry name" value="TT1751-like_sf"/>
</dbReference>
<dbReference type="CDD" id="cd14797">
    <property type="entry name" value="DUF302"/>
    <property type="match status" value="1"/>
</dbReference>
<sequence>MKTIWNLLALIGLLVVVGTGYGLYKAWPTLSELRPALAKFEPGTFDPKFTEVYLDFAKNLMESMDPGIAMTWSVPVKEGIGVEEVKDSLKSIATERNFLFVGEAPFYKQVEAITGKPYRHISFLSFCDAEVGKMMADYRDAYTGFMPCRIAVVEDKQGKLWLHAMNLDFMIHGGRELPAELKKEAIRVRNVIREMMNRAAVGDF</sequence>
<dbReference type="Pfam" id="PF03625">
    <property type="entry name" value="DUF302"/>
    <property type="match status" value="1"/>
</dbReference>
<reference evidence="2" key="1">
    <citation type="submission" date="2019-02" db="EMBL/GenBank/DDBJ databases">
        <authorList>
            <person name="Gruber-Vodicka R. H."/>
            <person name="Seah K. B. B."/>
        </authorList>
    </citation>
    <scope>NUCLEOTIDE SEQUENCE</scope>
    <source>
        <strain evidence="2">BECK_DK161</strain>
    </source>
</reference>
<evidence type="ECO:0000313" key="2">
    <source>
        <dbReference type="EMBL" id="VFJ43808.1"/>
    </source>
</evidence>
<proteinExistence type="predicted"/>
<feature type="domain" description="DUF302" evidence="1">
    <location>
        <begin position="109"/>
        <end position="166"/>
    </location>
</feature>
<dbReference type="Gene3D" id="3.30.310.70">
    <property type="entry name" value="TT1751-like domain"/>
    <property type="match status" value="1"/>
</dbReference>
<protein>
    <recommendedName>
        <fullName evidence="1">DUF302 domain-containing protein</fullName>
    </recommendedName>
</protein>